<name>A0A1H8TE36_9SPHI</name>
<dbReference type="STRING" id="551995.SAMN05192574_11564"/>
<dbReference type="EMBL" id="FOCL01000015">
    <property type="protein sequence ID" value="SEO88854.1"/>
    <property type="molecule type" value="Genomic_DNA"/>
</dbReference>
<proteinExistence type="predicted"/>
<gene>
    <name evidence="2" type="ORF">SAMN05192574_11564</name>
</gene>
<protein>
    <recommendedName>
        <fullName evidence="4">YdgH/BhsA/McbA-like domain-containing protein</fullName>
    </recommendedName>
</protein>
<dbReference type="OrthoDB" id="666740at2"/>
<keyword evidence="3" id="KW-1185">Reference proteome</keyword>
<feature type="chain" id="PRO_5011457610" description="YdgH/BhsA/McbA-like domain-containing protein" evidence="1">
    <location>
        <begin position="25"/>
        <end position="107"/>
    </location>
</feature>
<accession>A0A1H8TE36</accession>
<keyword evidence="1" id="KW-0732">Signal</keyword>
<organism evidence="2 3">
    <name type="scientific">Mucilaginibacter gossypiicola</name>
    <dbReference type="NCBI Taxonomy" id="551995"/>
    <lineage>
        <taxon>Bacteria</taxon>
        <taxon>Pseudomonadati</taxon>
        <taxon>Bacteroidota</taxon>
        <taxon>Sphingobacteriia</taxon>
        <taxon>Sphingobacteriales</taxon>
        <taxon>Sphingobacteriaceae</taxon>
        <taxon>Mucilaginibacter</taxon>
    </lineage>
</organism>
<dbReference type="RefSeq" id="WP_091220070.1">
    <property type="nucleotide sequence ID" value="NZ_FOCL01000015.1"/>
</dbReference>
<evidence type="ECO:0008006" key="4">
    <source>
        <dbReference type="Google" id="ProtNLM"/>
    </source>
</evidence>
<reference evidence="3" key="1">
    <citation type="submission" date="2016-10" db="EMBL/GenBank/DDBJ databases">
        <authorList>
            <person name="Varghese N."/>
            <person name="Submissions S."/>
        </authorList>
    </citation>
    <scope>NUCLEOTIDE SEQUENCE [LARGE SCALE GENOMIC DNA]</scope>
    <source>
        <strain evidence="3">Gh-48</strain>
    </source>
</reference>
<evidence type="ECO:0000256" key="1">
    <source>
        <dbReference type="SAM" id="SignalP"/>
    </source>
</evidence>
<dbReference type="Proteomes" id="UP000198942">
    <property type="component" value="Unassembled WGS sequence"/>
</dbReference>
<evidence type="ECO:0000313" key="2">
    <source>
        <dbReference type="EMBL" id="SEO88854.1"/>
    </source>
</evidence>
<dbReference type="PROSITE" id="PS51257">
    <property type="entry name" value="PROKAR_LIPOPROTEIN"/>
    <property type="match status" value="1"/>
</dbReference>
<feature type="signal peptide" evidence="1">
    <location>
        <begin position="1"/>
        <end position="24"/>
    </location>
</feature>
<evidence type="ECO:0000313" key="3">
    <source>
        <dbReference type="Proteomes" id="UP000198942"/>
    </source>
</evidence>
<sequence>MKTLKLRYLIIAFTLFLTSCAVPAAVYLGDTYPVTDNIDVYYDAKDVKQDYKVIGHLAIAYTEDSAVAKKLLSDKAKTQGANGIIIFQVEGNNANATIRADAIKYSK</sequence>
<dbReference type="AlphaFoldDB" id="A0A1H8TE36"/>